<feature type="region of interest" description="Disordered" evidence="1">
    <location>
        <begin position="100"/>
        <end position="129"/>
    </location>
</feature>
<proteinExistence type="predicted"/>
<accession>A0AAV7MRT1</accession>
<sequence>MGPGAAITHQREGRKKQGGHRDPSSSFGALPGARRAVGHAPASAQPALSFAGFAERTRCHRSHALSLRFPFLSGRPPVAPFIANLPAAFHAFGASAILSAGPTDSGTQIGRPRSCSDLPPSPFSSGEGR</sequence>
<organism evidence="2 3">
    <name type="scientific">Pleurodeles waltl</name>
    <name type="common">Iberian ribbed newt</name>
    <dbReference type="NCBI Taxonomy" id="8319"/>
    <lineage>
        <taxon>Eukaryota</taxon>
        <taxon>Metazoa</taxon>
        <taxon>Chordata</taxon>
        <taxon>Craniata</taxon>
        <taxon>Vertebrata</taxon>
        <taxon>Euteleostomi</taxon>
        <taxon>Amphibia</taxon>
        <taxon>Batrachia</taxon>
        <taxon>Caudata</taxon>
        <taxon>Salamandroidea</taxon>
        <taxon>Salamandridae</taxon>
        <taxon>Pleurodelinae</taxon>
        <taxon>Pleurodeles</taxon>
    </lineage>
</organism>
<evidence type="ECO:0000313" key="3">
    <source>
        <dbReference type="Proteomes" id="UP001066276"/>
    </source>
</evidence>
<comment type="caution">
    <text evidence="2">The sequence shown here is derived from an EMBL/GenBank/DDBJ whole genome shotgun (WGS) entry which is preliminary data.</text>
</comment>
<gene>
    <name evidence="2" type="ORF">NDU88_002547</name>
</gene>
<reference evidence="2" key="1">
    <citation type="journal article" date="2022" name="bioRxiv">
        <title>Sequencing and chromosome-scale assembly of the giantPleurodeles waltlgenome.</title>
        <authorList>
            <person name="Brown T."/>
            <person name="Elewa A."/>
            <person name="Iarovenko S."/>
            <person name="Subramanian E."/>
            <person name="Araus A.J."/>
            <person name="Petzold A."/>
            <person name="Susuki M."/>
            <person name="Suzuki K.-i.T."/>
            <person name="Hayashi T."/>
            <person name="Toyoda A."/>
            <person name="Oliveira C."/>
            <person name="Osipova E."/>
            <person name="Leigh N.D."/>
            <person name="Simon A."/>
            <person name="Yun M.H."/>
        </authorList>
    </citation>
    <scope>NUCLEOTIDE SEQUENCE</scope>
    <source>
        <strain evidence="2">20211129_DDA</strain>
        <tissue evidence="2">Liver</tissue>
    </source>
</reference>
<keyword evidence="3" id="KW-1185">Reference proteome</keyword>
<dbReference type="Proteomes" id="UP001066276">
    <property type="component" value="Chromosome 9"/>
</dbReference>
<feature type="region of interest" description="Disordered" evidence="1">
    <location>
        <begin position="1"/>
        <end position="41"/>
    </location>
</feature>
<dbReference type="EMBL" id="JANPWB010000013">
    <property type="protein sequence ID" value="KAJ1105139.1"/>
    <property type="molecule type" value="Genomic_DNA"/>
</dbReference>
<name>A0AAV7MRT1_PLEWA</name>
<evidence type="ECO:0000256" key="1">
    <source>
        <dbReference type="SAM" id="MobiDB-lite"/>
    </source>
</evidence>
<dbReference type="AlphaFoldDB" id="A0AAV7MRT1"/>
<protein>
    <submittedName>
        <fullName evidence="2">Uncharacterized protein</fullName>
    </submittedName>
</protein>
<evidence type="ECO:0000313" key="2">
    <source>
        <dbReference type="EMBL" id="KAJ1105139.1"/>
    </source>
</evidence>